<keyword evidence="2" id="KW-1185">Reference proteome</keyword>
<protein>
    <submittedName>
        <fullName evidence="1">Unnamed protein product</fullName>
    </submittedName>
</protein>
<reference evidence="1" key="1">
    <citation type="submission" date="2023-04" db="EMBL/GenBank/DDBJ databases">
        <title>Ambrosiozyma monospora NBRC 10751.</title>
        <authorList>
            <person name="Ichikawa N."/>
            <person name="Sato H."/>
            <person name="Tonouchi N."/>
        </authorList>
    </citation>
    <scope>NUCLEOTIDE SEQUENCE</scope>
    <source>
        <strain evidence="1">NBRC 10751</strain>
    </source>
</reference>
<organism evidence="1 2">
    <name type="scientific">Ambrosiozyma monospora</name>
    <name type="common">Yeast</name>
    <name type="synonym">Endomycopsis monosporus</name>
    <dbReference type="NCBI Taxonomy" id="43982"/>
    <lineage>
        <taxon>Eukaryota</taxon>
        <taxon>Fungi</taxon>
        <taxon>Dikarya</taxon>
        <taxon>Ascomycota</taxon>
        <taxon>Saccharomycotina</taxon>
        <taxon>Pichiomycetes</taxon>
        <taxon>Pichiales</taxon>
        <taxon>Pichiaceae</taxon>
        <taxon>Ambrosiozyma</taxon>
    </lineage>
</organism>
<sequence length="294" mass="33894">MARFLVEDKVNELLDSMDGYDSMKLETTASKNDNDDENKPMKYPFQIQNNWKAMLCVANYFETNNQHLDWHSDKLTNIGPLPIIASLTFGATRVFRLKKTYDNNHTDSSTGIDGKGPKFSNHSTIYNIPLAHNMLIIMMPGCQEEYKHCVPTLTDSLHREHKQRQLKSENGIESGLGPVAGTKRFNLTFRMFHPKLANKSPTCPKCGKNMILRRMFKNAKTRGYYFWMCQSGYFGMNCDGFYYGKFDKINDFDDDSDVFTKDSRLASRWIADDDFAALKYLDDDWNGNGLKEEL</sequence>
<proteinExistence type="predicted"/>
<dbReference type="EMBL" id="BSXS01011531">
    <property type="protein sequence ID" value="GMF00731.1"/>
    <property type="molecule type" value="Genomic_DNA"/>
</dbReference>
<name>A0ACB5U3P8_AMBMO</name>
<accession>A0ACB5U3P8</accession>
<evidence type="ECO:0000313" key="2">
    <source>
        <dbReference type="Proteomes" id="UP001165064"/>
    </source>
</evidence>
<comment type="caution">
    <text evidence="1">The sequence shown here is derived from an EMBL/GenBank/DDBJ whole genome shotgun (WGS) entry which is preliminary data.</text>
</comment>
<evidence type="ECO:0000313" key="1">
    <source>
        <dbReference type="EMBL" id="GMF00731.1"/>
    </source>
</evidence>
<gene>
    <name evidence="1" type="ORF">Amon02_001107700</name>
</gene>
<dbReference type="Proteomes" id="UP001165064">
    <property type="component" value="Unassembled WGS sequence"/>
</dbReference>